<keyword evidence="11 14" id="KW-0472">Membrane</keyword>
<dbReference type="InterPro" id="IPR037066">
    <property type="entry name" value="Plug_dom_sf"/>
</dbReference>
<proteinExistence type="inferred from homology"/>
<dbReference type="Pfam" id="PF07715">
    <property type="entry name" value="Plug"/>
    <property type="match status" value="1"/>
</dbReference>
<dbReference type="FunFam" id="2.170.130.10:FF:000001">
    <property type="entry name" value="Catecholate siderophore TonB-dependent receptor"/>
    <property type="match status" value="1"/>
</dbReference>
<dbReference type="PANTHER" id="PTHR32552:SF68">
    <property type="entry name" value="FERRICHROME OUTER MEMBRANE TRANSPORTER_PHAGE RECEPTOR"/>
    <property type="match status" value="1"/>
</dbReference>
<dbReference type="GO" id="GO:0009279">
    <property type="term" value="C:cell outer membrane"/>
    <property type="evidence" value="ECO:0007669"/>
    <property type="project" value="UniProtKB-SubCell"/>
</dbReference>
<dbReference type="InterPro" id="IPR036942">
    <property type="entry name" value="Beta-barrel_TonB_sf"/>
</dbReference>
<feature type="compositionally biased region" description="Polar residues" evidence="17">
    <location>
        <begin position="23"/>
        <end position="32"/>
    </location>
</feature>
<dbReference type="InterPro" id="IPR010917">
    <property type="entry name" value="TonB_rcpt_CS"/>
</dbReference>
<dbReference type="CDD" id="cd01347">
    <property type="entry name" value="ligand_gated_channel"/>
    <property type="match status" value="1"/>
</dbReference>
<keyword evidence="12 20" id="KW-0675">Receptor</keyword>
<evidence type="ECO:0000256" key="14">
    <source>
        <dbReference type="PROSITE-ProRule" id="PRU01360"/>
    </source>
</evidence>
<dbReference type="EMBL" id="JAJA02000001">
    <property type="protein sequence ID" value="KWS02460.1"/>
    <property type="molecule type" value="Genomic_DNA"/>
</dbReference>
<evidence type="ECO:0000256" key="10">
    <source>
        <dbReference type="ARBA" id="ARBA00023077"/>
    </source>
</evidence>
<organism evidence="20 21">
    <name type="scientific">Lysobacter capsici AZ78</name>
    <dbReference type="NCBI Taxonomy" id="1444315"/>
    <lineage>
        <taxon>Bacteria</taxon>
        <taxon>Pseudomonadati</taxon>
        <taxon>Pseudomonadota</taxon>
        <taxon>Gammaproteobacteria</taxon>
        <taxon>Lysobacterales</taxon>
        <taxon>Lysobacteraceae</taxon>
        <taxon>Lysobacter</taxon>
    </lineage>
</organism>
<dbReference type="InterPro" id="IPR010105">
    <property type="entry name" value="TonB_sidphr_rcpt"/>
</dbReference>
<comment type="subcellular location">
    <subcellularLocation>
        <location evidence="1 14">Cell outer membrane</location>
        <topology evidence="1 14">Multi-pass membrane protein</topology>
    </subcellularLocation>
</comment>
<evidence type="ECO:0000313" key="20">
    <source>
        <dbReference type="EMBL" id="KWS02460.1"/>
    </source>
</evidence>
<dbReference type="Gene3D" id="2.170.130.10">
    <property type="entry name" value="TonB-dependent receptor, plug domain"/>
    <property type="match status" value="1"/>
</dbReference>
<feature type="domain" description="TonB-dependent receptor plug" evidence="19">
    <location>
        <begin position="32"/>
        <end position="131"/>
    </location>
</feature>
<dbReference type="Proteomes" id="UP000023435">
    <property type="component" value="Unassembled WGS sequence"/>
</dbReference>
<evidence type="ECO:0000256" key="9">
    <source>
        <dbReference type="ARBA" id="ARBA00023065"/>
    </source>
</evidence>
<keyword evidence="6 14" id="KW-0812">Transmembrane</keyword>
<dbReference type="GO" id="GO:0038023">
    <property type="term" value="F:signaling receptor activity"/>
    <property type="evidence" value="ECO:0007669"/>
    <property type="project" value="InterPro"/>
</dbReference>
<feature type="domain" description="TonB-dependent receptor-like beta-barrel" evidence="18">
    <location>
        <begin position="207"/>
        <end position="629"/>
    </location>
</feature>
<keyword evidence="4 14" id="KW-1134">Transmembrane beta strand</keyword>
<keyword evidence="5" id="KW-0410">Iron transport</keyword>
<evidence type="ECO:0000256" key="16">
    <source>
        <dbReference type="RuleBase" id="RU003357"/>
    </source>
</evidence>
<evidence type="ECO:0000256" key="1">
    <source>
        <dbReference type="ARBA" id="ARBA00004571"/>
    </source>
</evidence>
<evidence type="ECO:0000256" key="2">
    <source>
        <dbReference type="ARBA" id="ARBA00009810"/>
    </source>
</evidence>
<feature type="short sequence motif" description="TonB C-terminal box" evidence="15">
    <location>
        <begin position="642"/>
        <end position="659"/>
    </location>
</feature>
<keyword evidence="9" id="KW-0406">Ion transport</keyword>
<reference evidence="20 21" key="1">
    <citation type="journal article" date="2014" name="Genome Announc.">
        <title>Draft Genome Sequence of Lysobacter capsici AZ78, a Bacterium Antagonistic to Plant-Pathogenic Oomycetes.</title>
        <authorList>
            <person name="Puopolo G."/>
            <person name="Sonego P."/>
            <person name="Engelen K."/>
            <person name="Pertot I."/>
        </authorList>
    </citation>
    <scope>NUCLEOTIDE SEQUENCE [LARGE SCALE GENOMIC DNA]</scope>
    <source>
        <strain evidence="20 21">AZ78</strain>
    </source>
</reference>
<dbReference type="GO" id="GO:0015344">
    <property type="term" value="F:siderophore uptake transmembrane transporter activity"/>
    <property type="evidence" value="ECO:0007669"/>
    <property type="project" value="TreeGrafter"/>
</dbReference>
<sequence>MHGVSIDETANGPVPGYVARRSATGTKTDTPLLETPQSISVIGREELDARGVQTIMEAVRYAPGVAVGNWGYDARGIDWLLIRGFDATNAMFRDGLLMPAYSLTDSYGLERVELLRGPASVTFGQSDAGGVVNRVSKTPNPAAAQEIELQVGSFERKRLAADVGGALSDTLSYRVVGTTLDTHTQERYPNGAEVEITRHYLAPSLRWQPSDATSFTLLGEYFKSKAGDDTGYVVDANGRPTKVKEGEPRYSWIEQEQHALGYLFEHRIGDAWSVHQNLRYNAFDTDKHHMLSRLSGNGLSRTRTARYDADRVHQVTVDTNLQGRVSTGGAEHTLLFGIDWTRIGYQTKSYSGPAPDIDLLAPVYGQPIAEPSLLGTYYKQTTRQTGVYAQDQIKIADRWVVTLSGRQDRVETVTRDQLSATRTSQTDDQFSARAGLTYLVGNGWAPYLSYGESFLPTTGADANARPFQPSRGKQLEAGVKFQPDGSRILVTAAVFDLRKSNVVTYDQQTFEGRQIGRIRSRGVELEAKAELAQGLDLTASYTWLDMKVTDSANTVELDKTPIQVPRQNAAVWLDYTMDNGFGLGGGVRYIGRRWNDEANTSAQGGVALLDASAHYRFGSWRFALNVNNLAQRKYASSRAYGGYYPGSERELLATVKYQF</sequence>
<keyword evidence="3 14" id="KW-0813">Transport</keyword>
<keyword evidence="21" id="KW-1185">Reference proteome</keyword>
<comment type="similarity">
    <text evidence="2 14 16">Belongs to the TonB-dependent receptor family.</text>
</comment>
<evidence type="ECO:0000256" key="17">
    <source>
        <dbReference type="SAM" id="MobiDB-lite"/>
    </source>
</evidence>
<evidence type="ECO:0000256" key="12">
    <source>
        <dbReference type="ARBA" id="ARBA00023170"/>
    </source>
</evidence>
<evidence type="ECO:0000256" key="6">
    <source>
        <dbReference type="ARBA" id="ARBA00022692"/>
    </source>
</evidence>
<evidence type="ECO:0000256" key="11">
    <source>
        <dbReference type="ARBA" id="ARBA00023136"/>
    </source>
</evidence>
<keyword evidence="10 16" id="KW-0798">TonB box</keyword>
<dbReference type="GO" id="GO:0015891">
    <property type="term" value="P:siderophore transport"/>
    <property type="evidence" value="ECO:0007669"/>
    <property type="project" value="InterPro"/>
</dbReference>
<feature type="region of interest" description="Disordered" evidence="17">
    <location>
        <begin position="1"/>
        <end position="32"/>
    </location>
</feature>
<evidence type="ECO:0000256" key="4">
    <source>
        <dbReference type="ARBA" id="ARBA00022452"/>
    </source>
</evidence>
<dbReference type="AlphaFoldDB" id="A0A108U4L7"/>
<evidence type="ECO:0000313" key="21">
    <source>
        <dbReference type="Proteomes" id="UP000023435"/>
    </source>
</evidence>
<dbReference type="Pfam" id="PF00593">
    <property type="entry name" value="TonB_dep_Rec_b-barrel"/>
    <property type="match status" value="1"/>
</dbReference>
<evidence type="ECO:0000256" key="15">
    <source>
        <dbReference type="PROSITE-ProRule" id="PRU10144"/>
    </source>
</evidence>
<protein>
    <submittedName>
        <fullName evidence="20">TonB-dependent siderophore receptor</fullName>
    </submittedName>
</protein>
<name>A0A108U4L7_9GAMM</name>
<dbReference type="SUPFAM" id="SSF56935">
    <property type="entry name" value="Porins"/>
    <property type="match status" value="1"/>
</dbReference>
<accession>A0A108U4L7</accession>
<dbReference type="InterPro" id="IPR012910">
    <property type="entry name" value="Plug_dom"/>
</dbReference>
<keyword evidence="8" id="KW-0408">Iron</keyword>
<dbReference type="PROSITE" id="PS01156">
    <property type="entry name" value="TONB_DEPENDENT_REC_2"/>
    <property type="match status" value="1"/>
</dbReference>
<evidence type="ECO:0000256" key="8">
    <source>
        <dbReference type="ARBA" id="ARBA00023004"/>
    </source>
</evidence>
<dbReference type="InterPro" id="IPR000531">
    <property type="entry name" value="Beta-barrel_TonB"/>
</dbReference>
<evidence type="ECO:0000256" key="7">
    <source>
        <dbReference type="ARBA" id="ARBA00022729"/>
    </source>
</evidence>
<gene>
    <name evidence="20" type="ORF">AZ78_0004</name>
</gene>
<dbReference type="NCBIfam" id="TIGR01783">
    <property type="entry name" value="TonB-siderophor"/>
    <property type="match status" value="1"/>
</dbReference>
<evidence type="ECO:0000259" key="19">
    <source>
        <dbReference type="Pfam" id="PF07715"/>
    </source>
</evidence>
<evidence type="ECO:0000259" key="18">
    <source>
        <dbReference type="Pfam" id="PF00593"/>
    </source>
</evidence>
<keyword evidence="13 14" id="KW-0998">Cell outer membrane</keyword>
<evidence type="ECO:0000256" key="5">
    <source>
        <dbReference type="ARBA" id="ARBA00022496"/>
    </source>
</evidence>
<dbReference type="InterPro" id="IPR039426">
    <property type="entry name" value="TonB-dep_rcpt-like"/>
</dbReference>
<evidence type="ECO:0000256" key="3">
    <source>
        <dbReference type="ARBA" id="ARBA00022448"/>
    </source>
</evidence>
<evidence type="ECO:0000256" key="13">
    <source>
        <dbReference type="ARBA" id="ARBA00023237"/>
    </source>
</evidence>
<keyword evidence="7" id="KW-0732">Signal</keyword>
<dbReference type="PROSITE" id="PS52016">
    <property type="entry name" value="TONB_DEPENDENT_REC_3"/>
    <property type="match status" value="1"/>
</dbReference>
<dbReference type="Gene3D" id="2.40.170.20">
    <property type="entry name" value="TonB-dependent receptor, beta-barrel domain"/>
    <property type="match status" value="1"/>
</dbReference>
<comment type="caution">
    <text evidence="20">The sequence shown here is derived from an EMBL/GenBank/DDBJ whole genome shotgun (WGS) entry which is preliminary data.</text>
</comment>
<dbReference type="PANTHER" id="PTHR32552">
    <property type="entry name" value="FERRICHROME IRON RECEPTOR-RELATED"/>
    <property type="match status" value="1"/>
</dbReference>